<keyword evidence="7" id="KW-0690">Ribosome biogenesis</keyword>
<dbReference type="HAMAP" id="MF_00009">
    <property type="entry name" value="Endoribonucl_YbeY"/>
    <property type="match status" value="1"/>
</dbReference>
<evidence type="ECO:0000256" key="6">
    <source>
        <dbReference type="ARBA" id="ARBA00022833"/>
    </source>
</evidence>
<evidence type="ECO:0000256" key="1">
    <source>
        <dbReference type="ARBA" id="ARBA00010875"/>
    </source>
</evidence>
<keyword evidence="5 7" id="KW-0378">Hydrolase</keyword>
<dbReference type="SUPFAM" id="SSF55486">
    <property type="entry name" value="Metalloproteases ('zincins'), catalytic domain"/>
    <property type="match status" value="1"/>
</dbReference>
<accession>A0A1F5X576</accession>
<dbReference type="InterPro" id="IPR002036">
    <property type="entry name" value="YbeY"/>
</dbReference>
<dbReference type="GO" id="GO:0005737">
    <property type="term" value="C:cytoplasm"/>
    <property type="evidence" value="ECO:0007669"/>
    <property type="project" value="UniProtKB-SubCell"/>
</dbReference>
<comment type="similarity">
    <text evidence="1 7">Belongs to the endoribonuclease YbeY family.</text>
</comment>
<keyword evidence="3 7" id="KW-0479">Metal-binding</keyword>
<evidence type="ECO:0000256" key="4">
    <source>
        <dbReference type="ARBA" id="ARBA00022759"/>
    </source>
</evidence>
<dbReference type="Pfam" id="PF02130">
    <property type="entry name" value="YbeY"/>
    <property type="match status" value="1"/>
</dbReference>
<comment type="function">
    <text evidence="7">Single strand-specific metallo-endoribonuclease involved in late-stage 70S ribosome quality control and in maturation of the 3' terminus of the 16S rRNA.</text>
</comment>
<dbReference type="NCBIfam" id="TIGR00043">
    <property type="entry name" value="rRNA maturation RNase YbeY"/>
    <property type="match status" value="1"/>
</dbReference>
<dbReference type="GO" id="GO:0004222">
    <property type="term" value="F:metalloendopeptidase activity"/>
    <property type="evidence" value="ECO:0007669"/>
    <property type="project" value="InterPro"/>
</dbReference>
<comment type="subcellular location">
    <subcellularLocation>
        <location evidence="7">Cytoplasm</location>
    </subcellularLocation>
</comment>
<feature type="binding site" evidence="7">
    <location>
        <position position="87"/>
    </location>
    <ligand>
        <name>Zn(2+)</name>
        <dbReference type="ChEBI" id="CHEBI:29105"/>
        <note>catalytic</note>
    </ligand>
</feature>
<protein>
    <recommendedName>
        <fullName evidence="7">Endoribonuclease YbeY</fullName>
        <ecNumber evidence="7">3.1.-.-</ecNumber>
    </recommendedName>
</protein>
<sequence>MHFNPKFKKIKNKVLGKKYELDLILADSKLMRKLNKEYRGKNKDSNVLSFSLSPSVGQIFLNPNFIKKEAPKYGRDYKTHFSALYIHAILHLKGYNHGREMEKREKILWRGI</sequence>
<keyword evidence="4 7" id="KW-0255">Endonuclease</keyword>
<comment type="caution">
    <text evidence="8">The sequence shown here is derived from an EMBL/GenBank/DDBJ whole genome shotgun (WGS) entry which is preliminary data.</text>
</comment>
<evidence type="ECO:0000256" key="3">
    <source>
        <dbReference type="ARBA" id="ARBA00022723"/>
    </source>
</evidence>
<comment type="cofactor">
    <cofactor evidence="7">
        <name>Zn(2+)</name>
        <dbReference type="ChEBI" id="CHEBI:29105"/>
    </cofactor>
    <text evidence="7">Binds 1 zinc ion.</text>
</comment>
<dbReference type="AlphaFoldDB" id="A0A1F5X576"/>
<dbReference type="EC" id="3.1.-.-" evidence="7"/>
<dbReference type="GO" id="GO:0006364">
    <property type="term" value="P:rRNA processing"/>
    <property type="evidence" value="ECO:0007669"/>
    <property type="project" value="UniProtKB-UniRule"/>
</dbReference>
<proteinExistence type="inferred from homology"/>
<evidence type="ECO:0000256" key="7">
    <source>
        <dbReference type="HAMAP-Rule" id="MF_00009"/>
    </source>
</evidence>
<organism evidence="8 9">
    <name type="scientific">Candidatus Giovannonibacteria bacterium RIFCSPLOWO2_01_FULL_46_13</name>
    <dbReference type="NCBI Taxonomy" id="1798352"/>
    <lineage>
        <taxon>Bacteria</taxon>
        <taxon>Candidatus Giovannoniibacteriota</taxon>
    </lineage>
</organism>
<gene>
    <name evidence="7" type="primary">ybeY</name>
    <name evidence="8" type="ORF">A3B18_02470</name>
</gene>
<dbReference type="Gene3D" id="3.40.390.30">
    <property type="entry name" value="Metalloproteases ('zincins'), catalytic domain"/>
    <property type="match status" value="1"/>
</dbReference>
<keyword evidence="7" id="KW-0963">Cytoplasm</keyword>
<name>A0A1F5X576_9BACT</name>
<evidence type="ECO:0000313" key="8">
    <source>
        <dbReference type="EMBL" id="OGF83034.1"/>
    </source>
</evidence>
<dbReference type="EMBL" id="MFIE01000007">
    <property type="protein sequence ID" value="OGF83034.1"/>
    <property type="molecule type" value="Genomic_DNA"/>
</dbReference>
<dbReference type="GO" id="GO:0004521">
    <property type="term" value="F:RNA endonuclease activity"/>
    <property type="evidence" value="ECO:0007669"/>
    <property type="project" value="UniProtKB-UniRule"/>
</dbReference>
<evidence type="ECO:0000256" key="5">
    <source>
        <dbReference type="ARBA" id="ARBA00022801"/>
    </source>
</evidence>
<dbReference type="InterPro" id="IPR023091">
    <property type="entry name" value="MetalPrtase_cat_dom_sf_prd"/>
</dbReference>
<reference evidence="8 9" key="1">
    <citation type="journal article" date="2016" name="Nat. Commun.">
        <title>Thousands of microbial genomes shed light on interconnected biogeochemical processes in an aquifer system.</title>
        <authorList>
            <person name="Anantharaman K."/>
            <person name="Brown C.T."/>
            <person name="Hug L.A."/>
            <person name="Sharon I."/>
            <person name="Castelle C.J."/>
            <person name="Probst A.J."/>
            <person name="Thomas B.C."/>
            <person name="Singh A."/>
            <person name="Wilkins M.J."/>
            <person name="Karaoz U."/>
            <person name="Brodie E.L."/>
            <person name="Williams K.H."/>
            <person name="Hubbard S.S."/>
            <person name="Banfield J.F."/>
        </authorList>
    </citation>
    <scope>NUCLEOTIDE SEQUENCE [LARGE SCALE GENOMIC DNA]</scope>
</reference>
<keyword evidence="6 7" id="KW-0862">Zinc</keyword>
<dbReference type="Proteomes" id="UP000178684">
    <property type="component" value="Unassembled WGS sequence"/>
</dbReference>
<evidence type="ECO:0000256" key="2">
    <source>
        <dbReference type="ARBA" id="ARBA00022722"/>
    </source>
</evidence>
<feature type="binding site" evidence="7">
    <location>
        <position position="91"/>
    </location>
    <ligand>
        <name>Zn(2+)</name>
        <dbReference type="ChEBI" id="CHEBI:29105"/>
        <note>catalytic</note>
    </ligand>
</feature>
<evidence type="ECO:0000313" key="9">
    <source>
        <dbReference type="Proteomes" id="UP000178684"/>
    </source>
</evidence>
<keyword evidence="7" id="KW-0698">rRNA processing</keyword>
<dbReference type="GO" id="GO:0008270">
    <property type="term" value="F:zinc ion binding"/>
    <property type="evidence" value="ECO:0007669"/>
    <property type="project" value="UniProtKB-UniRule"/>
</dbReference>
<keyword evidence="2 7" id="KW-0540">Nuclease</keyword>
<feature type="binding site" evidence="7">
    <location>
        <position position="97"/>
    </location>
    <ligand>
        <name>Zn(2+)</name>
        <dbReference type="ChEBI" id="CHEBI:29105"/>
        <note>catalytic</note>
    </ligand>
</feature>